<keyword evidence="1" id="KW-0479">Metal-binding</keyword>
<dbReference type="Gene3D" id="3.30.420.10">
    <property type="entry name" value="Ribonuclease H-like superfamily/Ribonuclease H"/>
    <property type="match status" value="1"/>
</dbReference>
<dbReference type="GO" id="GO:0003676">
    <property type="term" value="F:nucleic acid binding"/>
    <property type="evidence" value="ECO:0007669"/>
    <property type="project" value="InterPro"/>
</dbReference>
<proteinExistence type="predicted"/>
<dbReference type="STRING" id="4540.A0A3L6RBD4"/>
<evidence type="ECO:0000259" key="4">
    <source>
        <dbReference type="PROSITE" id="PS50994"/>
    </source>
</evidence>
<reference evidence="6" key="1">
    <citation type="journal article" date="2019" name="Nat. Commun.">
        <title>The genome of broomcorn millet.</title>
        <authorList>
            <person name="Zou C."/>
            <person name="Miki D."/>
            <person name="Li D."/>
            <person name="Tang Q."/>
            <person name="Xiao L."/>
            <person name="Rajput S."/>
            <person name="Deng P."/>
            <person name="Jia W."/>
            <person name="Huang R."/>
            <person name="Zhang M."/>
            <person name="Sun Y."/>
            <person name="Hu J."/>
            <person name="Fu X."/>
            <person name="Schnable P.S."/>
            <person name="Li F."/>
            <person name="Zhang H."/>
            <person name="Feng B."/>
            <person name="Zhu X."/>
            <person name="Liu R."/>
            <person name="Schnable J.C."/>
            <person name="Zhu J.-K."/>
            <person name="Zhang H."/>
        </authorList>
    </citation>
    <scope>NUCLEOTIDE SEQUENCE [LARGE SCALE GENOMIC DNA]</scope>
</reference>
<keyword evidence="2" id="KW-0378">Hydrolase</keyword>
<evidence type="ECO:0000313" key="6">
    <source>
        <dbReference type="Proteomes" id="UP000275267"/>
    </source>
</evidence>
<feature type="compositionally biased region" description="Pro residues" evidence="3">
    <location>
        <begin position="365"/>
        <end position="375"/>
    </location>
</feature>
<keyword evidence="6" id="KW-1185">Reference proteome</keyword>
<dbReference type="GO" id="GO:0015074">
    <property type="term" value="P:DNA integration"/>
    <property type="evidence" value="ECO:0007669"/>
    <property type="project" value="InterPro"/>
</dbReference>
<accession>A0A3L6RBD4</accession>
<dbReference type="Pfam" id="PF07727">
    <property type="entry name" value="RVT_2"/>
    <property type="match status" value="1"/>
</dbReference>
<protein>
    <recommendedName>
        <fullName evidence="4">Integrase catalytic domain-containing protein</fullName>
    </recommendedName>
</protein>
<organism evidence="5 6">
    <name type="scientific">Panicum miliaceum</name>
    <name type="common">Proso millet</name>
    <name type="synonym">Broomcorn millet</name>
    <dbReference type="NCBI Taxonomy" id="4540"/>
    <lineage>
        <taxon>Eukaryota</taxon>
        <taxon>Viridiplantae</taxon>
        <taxon>Streptophyta</taxon>
        <taxon>Embryophyta</taxon>
        <taxon>Tracheophyta</taxon>
        <taxon>Spermatophyta</taxon>
        <taxon>Magnoliopsida</taxon>
        <taxon>Liliopsida</taxon>
        <taxon>Poales</taxon>
        <taxon>Poaceae</taxon>
        <taxon>PACMAD clade</taxon>
        <taxon>Panicoideae</taxon>
        <taxon>Panicodae</taxon>
        <taxon>Paniceae</taxon>
        <taxon>Panicinae</taxon>
        <taxon>Panicum</taxon>
        <taxon>Panicum sect. Panicum</taxon>
    </lineage>
</organism>
<gene>
    <name evidence="5" type="ORF">C2845_PM06G34220</name>
</gene>
<dbReference type="SUPFAM" id="SSF56672">
    <property type="entry name" value="DNA/RNA polymerases"/>
    <property type="match status" value="1"/>
</dbReference>
<name>A0A3L6RBD4_PANMI</name>
<dbReference type="PROSITE" id="PS50994">
    <property type="entry name" value="INTEGRASE"/>
    <property type="match status" value="1"/>
</dbReference>
<feature type="region of interest" description="Disordered" evidence="3">
    <location>
        <begin position="361"/>
        <end position="398"/>
    </location>
</feature>
<dbReference type="InterPro" id="IPR001584">
    <property type="entry name" value="Integrase_cat-core"/>
</dbReference>
<dbReference type="InterPro" id="IPR025724">
    <property type="entry name" value="GAG-pre-integrase_dom"/>
</dbReference>
<feature type="domain" description="Integrase catalytic" evidence="4">
    <location>
        <begin position="89"/>
        <end position="265"/>
    </location>
</feature>
<dbReference type="OrthoDB" id="694755at2759"/>
<comment type="caution">
    <text evidence="5">The sequence shown here is derived from an EMBL/GenBank/DDBJ whole genome shotgun (WGS) entry which is preliminary data.</text>
</comment>
<sequence length="667" mass="75271">MRIWDRHQRLLARIERGCNRLYTLRLDVDQPLSLAARADDNAWKWHERFGQINFNTLRQLAKKQMVHGLPAIEHIDQFCDTCVLTKQKRTPFPAQAKFRAEHALDLVHGDICGPVTPATPGSKKYLLLLVDDYSRFMWLLLLAAKSDAPAAIKRFQAAAELESGRKLKILRTDYGGEFTSLEFGDYCAAKGVHHRHSAPYSPQQNGVVERRNLTVVAMARSLLKQHSMPVKFWGEAVSTVVFLLNRAPTKALNGRTPYEAWYDKEPAVSFLRTFGCLAFMKKMRPHQSKLEDRSTAVVFIGYEAGTKAYRVFDPVSQRVHITRDVVFDEKRGWDWSKVEEAEDGEWWTQEFTIKSTTMVYNAPEPTAPTPPPAASPAPTDGGAEQSAHTPPPAPPAALAADQAPVEFGTPPPDAEDQLDAEHGDTPVHFRRLDNILDDDVPLPGMAERELAEGELHMVSALEPASFAEAEKKVEWQMNEEIRAVEENKTWRLVELPPGHRPIGLRWVYKVKKDAAGNIVRHKARLVAKGYVQRAGIDFNEVFAPVARLESVRLLVATAAHAGRSLHHLDIKSAFLNGELREEVYVKQPPGFTIKGKEHLVYRLDKALYGLRQAPRAWNIKLDASLLELAFKQCATEHGIYTRGCRDQRLLIGVYVNDHRHRQQSKGD</sequence>
<dbReference type="InterPro" id="IPR043502">
    <property type="entry name" value="DNA/RNA_pol_sf"/>
</dbReference>
<dbReference type="InterPro" id="IPR039537">
    <property type="entry name" value="Retrotran_Ty1/copia-like"/>
</dbReference>
<evidence type="ECO:0000313" key="5">
    <source>
        <dbReference type="EMBL" id="RLM99184.1"/>
    </source>
</evidence>
<dbReference type="GO" id="GO:0046872">
    <property type="term" value="F:metal ion binding"/>
    <property type="evidence" value="ECO:0007669"/>
    <property type="project" value="UniProtKB-KW"/>
</dbReference>
<dbReference type="Proteomes" id="UP000275267">
    <property type="component" value="Unassembled WGS sequence"/>
</dbReference>
<dbReference type="Pfam" id="PF25597">
    <property type="entry name" value="SH3_retrovirus"/>
    <property type="match status" value="1"/>
</dbReference>
<dbReference type="EMBL" id="PQIB02000009">
    <property type="protein sequence ID" value="RLM99184.1"/>
    <property type="molecule type" value="Genomic_DNA"/>
</dbReference>
<evidence type="ECO:0000256" key="3">
    <source>
        <dbReference type="SAM" id="MobiDB-lite"/>
    </source>
</evidence>
<dbReference type="Pfam" id="PF00665">
    <property type="entry name" value="rve"/>
    <property type="match status" value="1"/>
</dbReference>
<evidence type="ECO:0000256" key="2">
    <source>
        <dbReference type="ARBA" id="ARBA00022801"/>
    </source>
</evidence>
<dbReference type="PANTHER" id="PTHR42648">
    <property type="entry name" value="TRANSPOSASE, PUTATIVE-RELATED"/>
    <property type="match status" value="1"/>
</dbReference>
<dbReference type="SUPFAM" id="SSF53098">
    <property type="entry name" value="Ribonuclease H-like"/>
    <property type="match status" value="1"/>
</dbReference>
<dbReference type="GO" id="GO:0016787">
    <property type="term" value="F:hydrolase activity"/>
    <property type="evidence" value="ECO:0007669"/>
    <property type="project" value="UniProtKB-KW"/>
</dbReference>
<dbReference type="AlphaFoldDB" id="A0A3L6RBD4"/>
<dbReference type="InterPro" id="IPR012337">
    <property type="entry name" value="RNaseH-like_sf"/>
</dbReference>
<dbReference type="Pfam" id="PF13976">
    <property type="entry name" value="gag_pre-integrs"/>
    <property type="match status" value="1"/>
</dbReference>
<evidence type="ECO:0000256" key="1">
    <source>
        <dbReference type="ARBA" id="ARBA00022723"/>
    </source>
</evidence>
<dbReference type="PANTHER" id="PTHR42648:SF25">
    <property type="entry name" value="RNA-DIRECTED DNA POLYMERASE"/>
    <property type="match status" value="1"/>
</dbReference>
<dbReference type="InterPro" id="IPR057670">
    <property type="entry name" value="SH3_retrovirus"/>
</dbReference>
<dbReference type="InterPro" id="IPR036397">
    <property type="entry name" value="RNaseH_sf"/>
</dbReference>
<dbReference type="InterPro" id="IPR013103">
    <property type="entry name" value="RVT_2"/>
</dbReference>